<accession>A0A7X8C3Z3</accession>
<dbReference type="AlphaFoldDB" id="A0A7X8C3Z3"/>
<protein>
    <submittedName>
        <fullName evidence="1">Uncharacterized protein</fullName>
    </submittedName>
</protein>
<sequence length="116" mass="13463">MANLDIIKMVAKKYGLELKKVENQCDAGFILNEKSGVSKTFVDYAFDGFINFDCTFVDFVYSTDFADKDNNEIYKFVDYQKTFFEPYTDNSSPPINYEDPYLNLNRHDFINIVDAA</sequence>
<gene>
    <name evidence="1" type="ORF">GX355_05835</name>
</gene>
<comment type="caution">
    <text evidence="1">The sequence shown here is derived from an EMBL/GenBank/DDBJ whole genome shotgun (WGS) entry which is preliminary data.</text>
</comment>
<dbReference type="RefSeq" id="WP_276648082.1">
    <property type="nucleotide sequence ID" value="NZ_JAAYSM010000185.1"/>
</dbReference>
<reference evidence="1 2" key="1">
    <citation type="journal article" date="2020" name="Biotechnol. Biofuels">
        <title>New insights from the biogas microbiome by comprehensive genome-resolved metagenomics of nearly 1600 species originating from multiple anaerobic digesters.</title>
        <authorList>
            <person name="Campanaro S."/>
            <person name="Treu L."/>
            <person name="Rodriguez-R L.M."/>
            <person name="Kovalovszki A."/>
            <person name="Ziels R.M."/>
            <person name="Maus I."/>
            <person name="Zhu X."/>
            <person name="Kougias P.G."/>
            <person name="Basile A."/>
            <person name="Luo G."/>
            <person name="Schluter A."/>
            <person name="Konstantinidis K.T."/>
            <person name="Angelidaki I."/>
        </authorList>
    </citation>
    <scope>NUCLEOTIDE SEQUENCE [LARGE SCALE GENOMIC DNA]</scope>
    <source>
        <strain evidence="1">AS23ysBPME_34</strain>
    </source>
</reference>
<organism evidence="1 2">
    <name type="scientific">Globicatella sulfidifaciens</name>
    <dbReference type="NCBI Taxonomy" id="136093"/>
    <lineage>
        <taxon>Bacteria</taxon>
        <taxon>Bacillati</taxon>
        <taxon>Bacillota</taxon>
        <taxon>Bacilli</taxon>
        <taxon>Lactobacillales</taxon>
        <taxon>Aerococcaceae</taxon>
        <taxon>Globicatella</taxon>
    </lineage>
</organism>
<proteinExistence type="predicted"/>
<dbReference type="Proteomes" id="UP000541058">
    <property type="component" value="Unassembled WGS sequence"/>
</dbReference>
<evidence type="ECO:0000313" key="2">
    <source>
        <dbReference type="Proteomes" id="UP000541058"/>
    </source>
</evidence>
<name>A0A7X8C3Z3_9LACT</name>
<dbReference type="EMBL" id="JAAYSM010000185">
    <property type="protein sequence ID" value="NLJ18364.1"/>
    <property type="molecule type" value="Genomic_DNA"/>
</dbReference>
<evidence type="ECO:0000313" key="1">
    <source>
        <dbReference type="EMBL" id="NLJ18364.1"/>
    </source>
</evidence>